<organism evidence="5 6">
    <name type="scientific">Candidatus Acutalibacter pullistercoris</name>
    <dbReference type="NCBI Taxonomy" id="2838418"/>
    <lineage>
        <taxon>Bacteria</taxon>
        <taxon>Bacillati</taxon>
        <taxon>Bacillota</taxon>
        <taxon>Clostridia</taxon>
        <taxon>Eubacteriales</taxon>
        <taxon>Acutalibacteraceae</taxon>
        <taxon>Acutalibacter</taxon>
    </lineage>
</organism>
<dbReference type="Pfam" id="PF03965">
    <property type="entry name" value="Penicillinase_R"/>
    <property type="match status" value="1"/>
</dbReference>
<evidence type="ECO:0000313" key="6">
    <source>
        <dbReference type="Proteomes" id="UP000823915"/>
    </source>
</evidence>
<dbReference type="EMBL" id="DXDU01000107">
    <property type="protein sequence ID" value="HIY26807.1"/>
    <property type="molecule type" value="Genomic_DNA"/>
</dbReference>
<evidence type="ECO:0000256" key="4">
    <source>
        <dbReference type="ARBA" id="ARBA00023163"/>
    </source>
</evidence>
<dbReference type="SUPFAM" id="SSF46785">
    <property type="entry name" value="Winged helix' DNA-binding domain"/>
    <property type="match status" value="1"/>
</dbReference>
<name>A0A9D1YD84_9FIRM</name>
<evidence type="ECO:0000256" key="1">
    <source>
        <dbReference type="ARBA" id="ARBA00011046"/>
    </source>
</evidence>
<dbReference type="InterPro" id="IPR036388">
    <property type="entry name" value="WH-like_DNA-bd_sf"/>
</dbReference>
<keyword evidence="3" id="KW-0238">DNA-binding</keyword>
<comment type="similarity">
    <text evidence="1">Belongs to the BlaI transcriptional regulatory family.</text>
</comment>
<keyword evidence="4" id="KW-0804">Transcription</keyword>
<dbReference type="GO" id="GO:0003677">
    <property type="term" value="F:DNA binding"/>
    <property type="evidence" value="ECO:0007669"/>
    <property type="project" value="UniProtKB-KW"/>
</dbReference>
<dbReference type="Proteomes" id="UP000823915">
    <property type="component" value="Unassembled WGS sequence"/>
</dbReference>
<dbReference type="InterPro" id="IPR036390">
    <property type="entry name" value="WH_DNA-bd_sf"/>
</dbReference>
<dbReference type="GO" id="GO:0045892">
    <property type="term" value="P:negative regulation of DNA-templated transcription"/>
    <property type="evidence" value="ECO:0007669"/>
    <property type="project" value="InterPro"/>
</dbReference>
<reference evidence="5" key="2">
    <citation type="submission" date="2021-04" db="EMBL/GenBank/DDBJ databases">
        <authorList>
            <person name="Gilroy R."/>
        </authorList>
    </citation>
    <scope>NUCLEOTIDE SEQUENCE</scope>
    <source>
        <strain evidence="5">1282</strain>
    </source>
</reference>
<protein>
    <submittedName>
        <fullName evidence="5">BlaI/MecI/CopY family transcriptional regulator</fullName>
    </submittedName>
</protein>
<accession>A0A9D1YD84</accession>
<reference evidence="5" key="1">
    <citation type="journal article" date="2021" name="PeerJ">
        <title>Extensive microbial diversity within the chicken gut microbiome revealed by metagenomics and culture.</title>
        <authorList>
            <person name="Gilroy R."/>
            <person name="Ravi A."/>
            <person name="Getino M."/>
            <person name="Pursley I."/>
            <person name="Horton D.L."/>
            <person name="Alikhan N.F."/>
            <person name="Baker D."/>
            <person name="Gharbi K."/>
            <person name="Hall N."/>
            <person name="Watson M."/>
            <person name="Adriaenssens E.M."/>
            <person name="Foster-Nyarko E."/>
            <person name="Jarju S."/>
            <person name="Secka A."/>
            <person name="Antonio M."/>
            <person name="Oren A."/>
            <person name="Chaudhuri R.R."/>
            <person name="La Ragione R."/>
            <person name="Hildebrand F."/>
            <person name="Pallen M.J."/>
        </authorList>
    </citation>
    <scope>NUCLEOTIDE SEQUENCE</scope>
    <source>
        <strain evidence="5">1282</strain>
    </source>
</reference>
<dbReference type="InterPro" id="IPR005650">
    <property type="entry name" value="BlaI_family"/>
</dbReference>
<proteinExistence type="inferred from homology"/>
<evidence type="ECO:0000256" key="3">
    <source>
        <dbReference type="ARBA" id="ARBA00023125"/>
    </source>
</evidence>
<keyword evidence="2" id="KW-0805">Transcription regulation</keyword>
<evidence type="ECO:0000256" key="2">
    <source>
        <dbReference type="ARBA" id="ARBA00023015"/>
    </source>
</evidence>
<evidence type="ECO:0000313" key="5">
    <source>
        <dbReference type="EMBL" id="HIY26807.1"/>
    </source>
</evidence>
<comment type="caution">
    <text evidence="5">The sequence shown here is derived from an EMBL/GenBank/DDBJ whole genome shotgun (WGS) entry which is preliminary data.</text>
</comment>
<sequence>MAYSKFYVTFSEMALLQILWDASRPLNRQEIMAKAYENPEEPLFARTSFHLLANELHKKGLLVPVDNMGIGRKNARRYAPTLSRNEFLALQVSSTENYSPQDMPEIFAALMDYSKDADVGAILTGMEQLIQKKREQLAKKEPFPNDD</sequence>
<dbReference type="Gene3D" id="1.10.10.10">
    <property type="entry name" value="Winged helix-like DNA-binding domain superfamily/Winged helix DNA-binding domain"/>
    <property type="match status" value="1"/>
</dbReference>
<dbReference type="AlphaFoldDB" id="A0A9D1YD84"/>
<gene>
    <name evidence="5" type="ORF">H9838_06490</name>
</gene>